<evidence type="ECO:0000313" key="2">
    <source>
        <dbReference type="Proteomes" id="UP000799755"/>
    </source>
</evidence>
<keyword evidence="2" id="KW-1185">Reference proteome</keyword>
<dbReference type="EMBL" id="MU003500">
    <property type="protein sequence ID" value="KAF2473049.1"/>
    <property type="molecule type" value="Genomic_DNA"/>
</dbReference>
<evidence type="ECO:0000313" key="1">
    <source>
        <dbReference type="EMBL" id="KAF2473049.1"/>
    </source>
</evidence>
<comment type="caution">
    <text evidence="1">The sequence shown here is derived from an EMBL/GenBank/DDBJ whole genome shotgun (WGS) entry which is preliminary data.</text>
</comment>
<name>A0ACB6R187_9PLEO</name>
<protein>
    <submittedName>
        <fullName evidence="1">Uncharacterized protein</fullName>
    </submittedName>
</protein>
<dbReference type="Proteomes" id="UP000799755">
    <property type="component" value="Unassembled WGS sequence"/>
</dbReference>
<organism evidence="1 2">
    <name type="scientific">Lindgomyces ingoldianus</name>
    <dbReference type="NCBI Taxonomy" id="673940"/>
    <lineage>
        <taxon>Eukaryota</taxon>
        <taxon>Fungi</taxon>
        <taxon>Dikarya</taxon>
        <taxon>Ascomycota</taxon>
        <taxon>Pezizomycotina</taxon>
        <taxon>Dothideomycetes</taxon>
        <taxon>Pleosporomycetidae</taxon>
        <taxon>Pleosporales</taxon>
        <taxon>Lindgomycetaceae</taxon>
        <taxon>Lindgomyces</taxon>
    </lineage>
</organism>
<sequence>MIGLLLNTITAVVDIFKPNPGGFANLVLLAEPVFPALIVQVDVSSFTLSMCNPKTVHKHVCGHYVLDRPENGCAKSTRSRHSPLNYDFDVRAPCEALMYEPLASGDFRNECYFEGKRIRIQVYFSPVFCYAEDQKWKKEEAKEKKAAAPRLGLNEDGPSSSGVSNDTLAKPREVEKKPECYNVWEWCTGNILWAILFPAVDLCLRGTASVRTAGLEELFNIITDHAKPVLLRVASSRTNSIPERAVGELMGFQICQLSPGNKRLRGITSLVTMECQVLQIAAIKSVAPQLFAKRINGAIHLEVKPTCLVFRYDAANIEQIEPLPVLKLPRNYLPSILTYATVAPMGIGLKWVNCGCLIVMAKLDLKVLIEGPMLEAGCAWALDVPRLDVETPRITNVKEPDWDKHSLTPKLIECHVESTLKQRMMHEPGSLPLASQNTVGKTNLTFQLAASPLPTGPSTSHYTSTSTIK</sequence>
<proteinExistence type="predicted"/>
<gene>
    <name evidence="1" type="ORF">BDR25DRAFT_352525</name>
</gene>
<accession>A0ACB6R187</accession>
<reference evidence="1" key="1">
    <citation type="journal article" date="2020" name="Stud. Mycol.">
        <title>101 Dothideomycetes genomes: a test case for predicting lifestyles and emergence of pathogens.</title>
        <authorList>
            <person name="Haridas S."/>
            <person name="Albert R."/>
            <person name="Binder M."/>
            <person name="Bloem J."/>
            <person name="Labutti K."/>
            <person name="Salamov A."/>
            <person name="Andreopoulos B."/>
            <person name="Baker S."/>
            <person name="Barry K."/>
            <person name="Bills G."/>
            <person name="Bluhm B."/>
            <person name="Cannon C."/>
            <person name="Castanera R."/>
            <person name="Culley D."/>
            <person name="Daum C."/>
            <person name="Ezra D."/>
            <person name="Gonzalez J."/>
            <person name="Henrissat B."/>
            <person name="Kuo A."/>
            <person name="Liang C."/>
            <person name="Lipzen A."/>
            <person name="Lutzoni F."/>
            <person name="Magnuson J."/>
            <person name="Mondo S."/>
            <person name="Nolan M."/>
            <person name="Ohm R."/>
            <person name="Pangilinan J."/>
            <person name="Park H.-J."/>
            <person name="Ramirez L."/>
            <person name="Alfaro M."/>
            <person name="Sun H."/>
            <person name="Tritt A."/>
            <person name="Yoshinaga Y."/>
            <person name="Zwiers L.-H."/>
            <person name="Turgeon B."/>
            <person name="Goodwin S."/>
            <person name="Spatafora J."/>
            <person name="Crous P."/>
            <person name="Grigoriev I."/>
        </authorList>
    </citation>
    <scope>NUCLEOTIDE SEQUENCE</scope>
    <source>
        <strain evidence="1">ATCC 200398</strain>
    </source>
</reference>